<gene>
    <name evidence="3 4" type="primary">LOC101846509</name>
</gene>
<dbReference type="GeneID" id="101846509"/>
<sequence>MAGNEQGLFSDIEFEKACDELDVPDVSGWEHFVESQGVKIYRLYDETSGLYQYKIFGELDDVPPDVCAKVYMDLEYRKEWDSYAKELFVKECEGRNLIYWNINFPFPLWNRDYVFGREYREMEQNGRKVWAVLAKSIETPSVPERKGLVRVSDYLQSAVMCSNGKQGSRAFMKYFDNPGGNIPTWLINWAAKTGVPQFLTTMHKACRGYPDFLKKKEQQQKSS</sequence>
<dbReference type="InterPro" id="IPR002913">
    <property type="entry name" value="START_lipid-bd_dom"/>
</dbReference>
<dbReference type="PANTHER" id="PTHR19308">
    <property type="entry name" value="PHOSPHATIDYLCHOLINE TRANSFER PROTEIN"/>
    <property type="match status" value="1"/>
</dbReference>
<feature type="domain" description="START" evidence="1">
    <location>
        <begin position="27"/>
        <end position="211"/>
    </location>
</feature>
<reference evidence="3 4" key="1">
    <citation type="submission" date="2025-05" db="UniProtKB">
        <authorList>
            <consortium name="RefSeq"/>
        </authorList>
    </citation>
    <scope>IDENTIFICATION</scope>
</reference>
<dbReference type="SUPFAM" id="SSF55961">
    <property type="entry name" value="Bet v1-like"/>
    <property type="match status" value="1"/>
</dbReference>
<evidence type="ECO:0000313" key="3">
    <source>
        <dbReference type="RefSeq" id="XP_005100570.1"/>
    </source>
</evidence>
<dbReference type="PANTHER" id="PTHR19308:SF39">
    <property type="entry name" value="PHOSPHATIDYLCHOLINE TRANSFER PROTEIN"/>
    <property type="match status" value="1"/>
</dbReference>
<evidence type="ECO:0000259" key="1">
    <source>
        <dbReference type="PROSITE" id="PS50848"/>
    </source>
</evidence>
<dbReference type="RefSeq" id="XP_012939172.1">
    <property type="nucleotide sequence ID" value="XM_013083718.2"/>
</dbReference>
<dbReference type="PROSITE" id="PS50848">
    <property type="entry name" value="START"/>
    <property type="match status" value="1"/>
</dbReference>
<dbReference type="RefSeq" id="XP_005100570.1">
    <property type="nucleotide sequence ID" value="XM_005100513.3"/>
</dbReference>
<keyword evidence="2" id="KW-1185">Reference proteome</keyword>
<dbReference type="Proteomes" id="UP000694888">
    <property type="component" value="Unplaced"/>
</dbReference>
<dbReference type="Gene3D" id="3.30.530.20">
    <property type="match status" value="1"/>
</dbReference>
<organism evidence="2 3">
    <name type="scientific">Aplysia californica</name>
    <name type="common">California sea hare</name>
    <dbReference type="NCBI Taxonomy" id="6500"/>
    <lineage>
        <taxon>Eukaryota</taxon>
        <taxon>Metazoa</taxon>
        <taxon>Spiralia</taxon>
        <taxon>Lophotrochozoa</taxon>
        <taxon>Mollusca</taxon>
        <taxon>Gastropoda</taxon>
        <taxon>Heterobranchia</taxon>
        <taxon>Euthyneura</taxon>
        <taxon>Tectipleura</taxon>
        <taxon>Aplysiida</taxon>
        <taxon>Aplysioidea</taxon>
        <taxon>Aplysiidae</taxon>
        <taxon>Aplysia</taxon>
    </lineage>
</organism>
<evidence type="ECO:0000313" key="2">
    <source>
        <dbReference type="Proteomes" id="UP000694888"/>
    </source>
</evidence>
<dbReference type="SMART" id="SM00234">
    <property type="entry name" value="START"/>
    <property type="match status" value="1"/>
</dbReference>
<protein>
    <submittedName>
        <fullName evidence="3 4">Phosphatidylcholine transfer protein</fullName>
    </submittedName>
</protein>
<evidence type="ECO:0000313" key="4">
    <source>
        <dbReference type="RefSeq" id="XP_012939172.1"/>
    </source>
</evidence>
<accession>A0ABM0JSM4</accession>
<name>A0ABM0JSM4_APLCA</name>
<dbReference type="Pfam" id="PF01852">
    <property type="entry name" value="START"/>
    <property type="match status" value="1"/>
</dbReference>
<proteinExistence type="predicted"/>
<dbReference type="InterPro" id="IPR051213">
    <property type="entry name" value="START_lipid_transfer"/>
</dbReference>
<dbReference type="InterPro" id="IPR023393">
    <property type="entry name" value="START-like_dom_sf"/>
</dbReference>